<organism evidence="1 2">
    <name type="scientific">Centaurea solstitialis</name>
    <name type="common">yellow star-thistle</name>
    <dbReference type="NCBI Taxonomy" id="347529"/>
    <lineage>
        <taxon>Eukaryota</taxon>
        <taxon>Viridiplantae</taxon>
        <taxon>Streptophyta</taxon>
        <taxon>Embryophyta</taxon>
        <taxon>Tracheophyta</taxon>
        <taxon>Spermatophyta</taxon>
        <taxon>Magnoliopsida</taxon>
        <taxon>eudicotyledons</taxon>
        <taxon>Gunneridae</taxon>
        <taxon>Pentapetalae</taxon>
        <taxon>asterids</taxon>
        <taxon>campanulids</taxon>
        <taxon>Asterales</taxon>
        <taxon>Asteraceae</taxon>
        <taxon>Carduoideae</taxon>
        <taxon>Cardueae</taxon>
        <taxon>Centaureinae</taxon>
        <taxon>Centaurea</taxon>
    </lineage>
</organism>
<reference evidence="1" key="1">
    <citation type="submission" date="2023-03" db="EMBL/GenBank/DDBJ databases">
        <title>Chromosome-scale reference genome and RAD-based genetic map of yellow starthistle (Centaurea solstitialis) reveal putative structural variation and QTLs associated with invader traits.</title>
        <authorList>
            <person name="Reatini B."/>
            <person name="Cang F.A."/>
            <person name="Jiang Q."/>
            <person name="Mckibben M.T.W."/>
            <person name="Barker M.S."/>
            <person name="Rieseberg L.H."/>
            <person name="Dlugosch K.M."/>
        </authorList>
    </citation>
    <scope>NUCLEOTIDE SEQUENCE</scope>
    <source>
        <strain evidence="1">CAN-66</strain>
        <tissue evidence="1">Leaf</tissue>
    </source>
</reference>
<dbReference type="AlphaFoldDB" id="A0AA38ST32"/>
<gene>
    <name evidence="1" type="ORF">OSB04_020853</name>
</gene>
<protein>
    <submittedName>
        <fullName evidence="1">Uncharacterized protein</fullName>
    </submittedName>
</protein>
<comment type="caution">
    <text evidence="1">The sequence shown here is derived from an EMBL/GenBank/DDBJ whole genome shotgun (WGS) entry which is preliminary data.</text>
</comment>
<sequence>MTTANASKWINSVRAKTKPNIPNLITKIFKDVVNIPPLRRIRYMSQFPISFTIFSMPTQQLCFFGICKKTFQSRDGPEEVSTVARATVLFLRHNDNGKNHQRTPKKPTKCQKKVLKSRTKRKGAVLEHVGIVVAIIEQPTLERFLHLLLWYSNRKHSVLHRSLHLVQFRIFRQSEPPRELPAASFHPVPCIVLIFLLNVPLSADLQDPVVFNLHLHFFFFDPWKIGLEYVGFRGFLPIHTVPDVQTKWIEDVASSAAEEAWNDRHFLSFDQIEFAIKKMIEMVVILGIDFLAISLWKLGINCWVFIDAIKCISSPLQNDPDSSVFVYFLLLSCFATYPEISLKEFMTALCTFDRTKRETLSNVLLHGIDKNKMA</sequence>
<evidence type="ECO:0000313" key="1">
    <source>
        <dbReference type="EMBL" id="KAJ9548310.1"/>
    </source>
</evidence>
<keyword evidence="2" id="KW-1185">Reference proteome</keyword>
<evidence type="ECO:0000313" key="2">
    <source>
        <dbReference type="Proteomes" id="UP001172457"/>
    </source>
</evidence>
<accession>A0AA38ST32</accession>
<dbReference type="Proteomes" id="UP001172457">
    <property type="component" value="Chromosome 5"/>
</dbReference>
<dbReference type="EMBL" id="JARYMX010000005">
    <property type="protein sequence ID" value="KAJ9548310.1"/>
    <property type="molecule type" value="Genomic_DNA"/>
</dbReference>
<name>A0AA38ST32_9ASTR</name>
<proteinExistence type="predicted"/>